<accession>A0ABW7CW53</accession>
<evidence type="ECO:0000313" key="3">
    <source>
        <dbReference type="EMBL" id="MFG6109205.1"/>
    </source>
</evidence>
<dbReference type="EMBL" id="JBHGCJ010000005">
    <property type="protein sequence ID" value="MFG6109205.1"/>
    <property type="molecule type" value="Genomic_DNA"/>
</dbReference>
<reference evidence="3 4" key="1">
    <citation type="submission" date="2024-09" db="EMBL/GenBank/DDBJ databases">
        <authorList>
            <consortium name="All-Russian atlas of soil microorganisms"/>
            <consortium name="as a basis for the search for new antimicrobial producers and enzymes with unique properties"/>
            <person name="Sokolova E.A."/>
            <person name="Voronina E.N."/>
        </authorList>
    </citation>
    <scope>NUCLEOTIDE SEQUENCE [LARGE SCALE GENOMIC DNA]</scope>
    <source>
        <strain evidence="3 4">AF-22b-331.1</strain>
    </source>
</reference>
<feature type="chain" id="PRO_5047109937" description="Molecular chaperone DnaJ" evidence="2">
    <location>
        <begin position="24"/>
        <end position="154"/>
    </location>
</feature>
<protein>
    <recommendedName>
        <fullName evidence="5">Molecular chaperone DnaJ</fullName>
    </recommendedName>
</protein>
<dbReference type="RefSeq" id="WP_394162762.1">
    <property type="nucleotide sequence ID" value="NZ_JBHGCJ010000005.1"/>
</dbReference>
<feature type="signal peptide" evidence="2">
    <location>
        <begin position="1"/>
        <end position="23"/>
    </location>
</feature>
<evidence type="ECO:0000256" key="1">
    <source>
        <dbReference type="SAM" id="MobiDB-lite"/>
    </source>
</evidence>
<proteinExistence type="predicted"/>
<evidence type="ECO:0000256" key="2">
    <source>
        <dbReference type="SAM" id="SignalP"/>
    </source>
</evidence>
<evidence type="ECO:0008006" key="5">
    <source>
        <dbReference type="Google" id="ProtNLM"/>
    </source>
</evidence>
<dbReference type="Proteomes" id="UP001605261">
    <property type="component" value="Unassembled WGS sequence"/>
</dbReference>
<keyword evidence="2" id="KW-0732">Signal</keyword>
<feature type="region of interest" description="Disordered" evidence="1">
    <location>
        <begin position="122"/>
        <end position="154"/>
    </location>
</feature>
<organism evidence="3 4">
    <name type="scientific">Stenotrophomonas nematodicola</name>
    <dbReference type="NCBI Taxonomy" id="2656746"/>
    <lineage>
        <taxon>Bacteria</taxon>
        <taxon>Pseudomonadati</taxon>
        <taxon>Pseudomonadota</taxon>
        <taxon>Gammaproteobacteria</taxon>
        <taxon>Lysobacterales</taxon>
        <taxon>Lysobacteraceae</taxon>
        <taxon>Stenotrophomonas</taxon>
    </lineage>
</organism>
<sequence>MRWKNGTIALAVWFASVGAGAHAGPMDGEGAAIPYASPDAALVALRASPQVSERLENDWFALQDHQGHVLWSITAPGNAMYPSMVKRTLVQRDGGVEIGMSIKCGASRQACDTLVQTFQASNDRLRQRLRDTTTAAPPSATAQPTPAGAADPPR</sequence>
<comment type="caution">
    <text evidence="3">The sequence shown here is derived from an EMBL/GenBank/DDBJ whole genome shotgun (WGS) entry which is preliminary data.</text>
</comment>
<gene>
    <name evidence="3" type="ORF">ACEU0G_003213</name>
</gene>
<evidence type="ECO:0000313" key="4">
    <source>
        <dbReference type="Proteomes" id="UP001605261"/>
    </source>
</evidence>
<name>A0ABW7CW53_9GAMM</name>
<feature type="compositionally biased region" description="Low complexity" evidence="1">
    <location>
        <begin position="132"/>
        <end position="154"/>
    </location>
</feature>
<keyword evidence="4" id="KW-1185">Reference proteome</keyword>